<dbReference type="InterPro" id="IPR043815">
    <property type="entry name" value="DUF5797"/>
</dbReference>
<reference evidence="1 2" key="1">
    <citation type="submission" date="2022-06" db="EMBL/GenBank/DDBJ databases">
        <title>Halomicroarcula sp. a new haloarchaeum isolate from saline soil.</title>
        <authorList>
            <person name="Strakova D."/>
            <person name="Galisteo C."/>
            <person name="Sanchez-Porro C."/>
            <person name="Ventosa A."/>
        </authorList>
    </citation>
    <scope>NUCLEOTIDE SEQUENCE [LARGE SCALE GENOMIC DNA]</scope>
    <source>
        <strain evidence="1 2">S3CR25-11</strain>
    </source>
</reference>
<sequence length="160" mass="17419">MTLSEEATERLADIVARQPTKNGELQELWGMDSGSEVHQYLESALKEYYYRNENSLICATPEATELVGGSPDDNPAPRMTVSPLQGTIVEGLAGPDEEPMSVVATLQAVRAAGEDPEVDDVRSALRSLADMGVVETVQKTVPTFRLAVAREDLDLDVRDE</sequence>
<dbReference type="Pfam" id="PF19110">
    <property type="entry name" value="DUF5797"/>
    <property type="match status" value="1"/>
</dbReference>
<organism evidence="1 2">
    <name type="scientific">Haloarcula onubensis</name>
    <dbReference type="NCBI Taxonomy" id="2950539"/>
    <lineage>
        <taxon>Archaea</taxon>
        <taxon>Methanobacteriati</taxon>
        <taxon>Methanobacteriota</taxon>
        <taxon>Stenosarchaea group</taxon>
        <taxon>Halobacteria</taxon>
        <taxon>Halobacteriales</taxon>
        <taxon>Haloarculaceae</taxon>
        <taxon>Haloarcula</taxon>
    </lineage>
</organism>
<dbReference type="EMBL" id="JAMQOS010000001">
    <property type="protein sequence ID" value="MDS0281302.1"/>
    <property type="molecule type" value="Genomic_DNA"/>
</dbReference>
<evidence type="ECO:0000313" key="1">
    <source>
        <dbReference type="EMBL" id="MDS0281302.1"/>
    </source>
</evidence>
<comment type="caution">
    <text evidence="1">The sequence shown here is derived from an EMBL/GenBank/DDBJ whole genome shotgun (WGS) entry which is preliminary data.</text>
</comment>
<proteinExistence type="predicted"/>
<dbReference type="Proteomes" id="UP001268864">
    <property type="component" value="Unassembled WGS sequence"/>
</dbReference>
<name>A0ABU2FM43_9EURY</name>
<evidence type="ECO:0000313" key="2">
    <source>
        <dbReference type="Proteomes" id="UP001268864"/>
    </source>
</evidence>
<dbReference type="RefSeq" id="WP_310899139.1">
    <property type="nucleotide sequence ID" value="NZ_JAMQOS010000001.1"/>
</dbReference>
<protein>
    <submittedName>
        <fullName evidence="1">DUF5797 family protein</fullName>
    </submittedName>
</protein>
<accession>A0ABU2FM43</accession>
<keyword evidence="2" id="KW-1185">Reference proteome</keyword>
<gene>
    <name evidence="1" type="ORF">NDI86_04145</name>
</gene>